<keyword evidence="1" id="KW-0732">Signal</keyword>
<dbReference type="InterPro" id="IPR036412">
    <property type="entry name" value="HAD-like_sf"/>
</dbReference>
<proteinExistence type="predicted"/>
<reference evidence="2 3" key="1">
    <citation type="submission" date="2019-02" db="EMBL/GenBank/DDBJ databases">
        <title>Deep-cultivation of Planctomycetes and their phenomic and genomic characterization uncovers novel biology.</title>
        <authorList>
            <person name="Wiegand S."/>
            <person name="Jogler M."/>
            <person name="Boedeker C."/>
            <person name="Pinto D."/>
            <person name="Vollmers J."/>
            <person name="Rivas-Marin E."/>
            <person name="Kohn T."/>
            <person name="Peeters S.H."/>
            <person name="Heuer A."/>
            <person name="Rast P."/>
            <person name="Oberbeckmann S."/>
            <person name="Bunk B."/>
            <person name="Jeske O."/>
            <person name="Meyerdierks A."/>
            <person name="Storesund J.E."/>
            <person name="Kallscheuer N."/>
            <person name="Luecker S."/>
            <person name="Lage O.M."/>
            <person name="Pohl T."/>
            <person name="Merkel B.J."/>
            <person name="Hornburger P."/>
            <person name="Mueller R.-W."/>
            <person name="Bruemmer F."/>
            <person name="Labrenz M."/>
            <person name="Spormann A.M."/>
            <person name="Op Den Camp H."/>
            <person name="Overmann J."/>
            <person name="Amann R."/>
            <person name="Jetten M.S.M."/>
            <person name="Mascher T."/>
            <person name="Medema M.H."/>
            <person name="Devos D.P."/>
            <person name="Kaster A.-K."/>
            <person name="Ovreas L."/>
            <person name="Rohde M."/>
            <person name="Galperin M.Y."/>
            <person name="Jogler C."/>
        </authorList>
    </citation>
    <scope>NUCLEOTIDE SEQUENCE [LARGE SCALE GENOMIC DNA]</scope>
    <source>
        <strain evidence="2 3">Pla111</strain>
    </source>
</reference>
<organism evidence="2 3">
    <name type="scientific">Botrimarina hoheduenensis</name>
    <dbReference type="NCBI Taxonomy" id="2528000"/>
    <lineage>
        <taxon>Bacteria</taxon>
        <taxon>Pseudomonadati</taxon>
        <taxon>Planctomycetota</taxon>
        <taxon>Planctomycetia</taxon>
        <taxon>Pirellulales</taxon>
        <taxon>Lacipirellulaceae</taxon>
        <taxon>Botrimarina</taxon>
    </lineage>
</organism>
<dbReference type="Gene3D" id="3.40.50.1000">
    <property type="entry name" value="HAD superfamily/HAD-like"/>
    <property type="match status" value="1"/>
</dbReference>
<dbReference type="InterPro" id="IPR023214">
    <property type="entry name" value="HAD_sf"/>
</dbReference>
<name>A0A5C5WDC9_9BACT</name>
<keyword evidence="3" id="KW-1185">Reference proteome</keyword>
<evidence type="ECO:0000313" key="3">
    <source>
        <dbReference type="Proteomes" id="UP000318995"/>
    </source>
</evidence>
<accession>A0A5C5WDC9</accession>
<protein>
    <submittedName>
        <fullName evidence="2">Uncharacterized protein</fullName>
    </submittedName>
</protein>
<comment type="caution">
    <text evidence="2">The sequence shown here is derived from an EMBL/GenBank/DDBJ whole genome shotgun (WGS) entry which is preliminary data.</text>
</comment>
<dbReference type="AlphaFoldDB" id="A0A5C5WDC9"/>
<evidence type="ECO:0000313" key="2">
    <source>
        <dbReference type="EMBL" id="TWT48684.1"/>
    </source>
</evidence>
<evidence type="ECO:0000256" key="1">
    <source>
        <dbReference type="ARBA" id="ARBA00022729"/>
    </source>
</evidence>
<dbReference type="PROSITE" id="PS51257">
    <property type="entry name" value="PROKAR_LIPOPROTEIN"/>
    <property type="match status" value="1"/>
</dbReference>
<dbReference type="InterPro" id="IPR022565">
    <property type="entry name" value="DUF2608"/>
</dbReference>
<dbReference type="Proteomes" id="UP000318995">
    <property type="component" value="Unassembled WGS sequence"/>
</dbReference>
<dbReference type="RefSeq" id="WP_197524678.1">
    <property type="nucleotide sequence ID" value="NZ_SJPH01000001.1"/>
</dbReference>
<dbReference type="SUPFAM" id="SSF56784">
    <property type="entry name" value="HAD-like"/>
    <property type="match status" value="1"/>
</dbReference>
<dbReference type="EMBL" id="SJPH01000001">
    <property type="protein sequence ID" value="TWT48684.1"/>
    <property type="molecule type" value="Genomic_DNA"/>
</dbReference>
<sequence>MERLRKFVYLAPLLVACGSGASEYREADDFAVAVERVEAYAEEYGAANTLLVVDIDNTLLAMRNPLGSDQWFEWQEYLRKNEPESPLLVAKEFPQLLEAQGLLFTIGRMRPPQTDLPALVERVQSLGVPTLVLTSRGEDFRPATERELKNNGYDFASSVLPTEGIPAGRYLPYDPKDVTTAGLTAEEADLFELGEPREVSFEDGIMMSSGQHKGAMLLTILQHAKQLPQAVVFVDDHGRHVHRIYDALERRGIEISAIHYHREDLNVARFRYGDKTEVDRRWRRLEAALTEALSVPVEAPAPALTP</sequence>
<gene>
    <name evidence="2" type="ORF">Pla111_04590</name>
</gene>
<dbReference type="Pfam" id="PF11019">
    <property type="entry name" value="DUF2608"/>
    <property type="match status" value="1"/>
</dbReference>